<evidence type="ECO:0000313" key="3">
    <source>
        <dbReference type="Proteomes" id="UP000823388"/>
    </source>
</evidence>
<evidence type="ECO:0000256" key="1">
    <source>
        <dbReference type="SAM" id="SignalP"/>
    </source>
</evidence>
<comment type="caution">
    <text evidence="2">The sequence shown here is derived from an EMBL/GenBank/DDBJ whole genome shotgun (WGS) entry which is preliminary data.</text>
</comment>
<proteinExistence type="predicted"/>
<feature type="signal peptide" evidence="1">
    <location>
        <begin position="1"/>
        <end position="19"/>
    </location>
</feature>
<feature type="chain" id="PRO_5035832414" evidence="1">
    <location>
        <begin position="20"/>
        <end position="52"/>
    </location>
</feature>
<dbReference type="EMBL" id="CM029040">
    <property type="protein sequence ID" value="KAG2636951.1"/>
    <property type="molecule type" value="Genomic_DNA"/>
</dbReference>
<accession>A0A8T0VJJ6</accession>
<reference evidence="2" key="1">
    <citation type="submission" date="2020-05" db="EMBL/GenBank/DDBJ databases">
        <title>WGS assembly of Panicum virgatum.</title>
        <authorList>
            <person name="Lovell J.T."/>
            <person name="Jenkins J."/>
            <person name="Shu S."/>
            <person name="Juenger T.E."/>
            <person name="Schmutz J."/>
        </authorList>
    </citation>
    <scope>NUCLEOTIDE SEQUENCE</scope>
    <source>
        <strain evidence="2">AP13</strain>
    </source>
</reference>
<sequence length="52" mass="6115">MHLLLVVVLVGRGAVSCWCRVGPLELSWRRRDQEINQPERGENERERVNSRD</sequence>
<protein>
    <submittedName>
        <fullName evidence="2">Uncharacterized protein</fullName>
    </submittedName>
</protein>
<gene>
    <name evidence="2" type="ORF">PVAP13_2NG496103</name>
</gene>
<name>A0A8T0VJJ6_PANVG</name>
<evidence type="ECO:0000313" key="2">
    <source>
        <dbReference type="EMBL" id="KAG2636951.1"/>
    </source>
</evidence>
<organism evidence="2 3">
    <name type="scientific">Panicum virgatum</name>
    <name type="common">Blackwell switchgrass</name>
    <dbReference type="NCBI Taxonomy" id="38727"/>
    <lineage>
        <taxon>Eukaryota</taxon>
        <taxon>Viridiplantae</taxon>
        <taxon>Streptophyta</taxon>
        <taxon>Embryophyta</taxon>
        <taxon>Tracheophyta</taxon>
        <taxon>Spermatophyta</taxon>
        <taxon>Magnoliopsida</taxon>
        <taxon>Liliopsida</taxon>
        <taxon>Poales</taxon>
        <taxon>Poaceae</taxon>
        <taxon>PACMAD clade</taxon>
        <taxon>Panicoideae</taxon>
        <taxon>Panicodae</taxon>
        <taxon>Paniceae</taxon>
        <taxon>Panicinae</taxon>
        <taxon>Panicum</taxon>
        <taxon>Panicum sect. Hiantes</taxon>
    </lineage>
</organism>
<dbReference type="AlphaFoldDB" id="A0A8T0VJJ6"/>
<keyword evidence="3" id="KW-1185">Reference proteome</keyword>
<keyword evidence="1" id="KW-0732">Signal</keyword>
<dbReference type="Proteomes" id="UP000823388">
    <property type="component" value="Chromosome 2N"/>
</dbReference>